<dbReference type="Proteomes" id="UP000324222">
    <property type="component" value="Unassembled WGS sequence"/>
</dbReference>
<name>A0A5B7HMW4_PORTR</name>
<proteinExistence type="predicted"/>
<dbReference type="AlphaFoldDB" id="A0A5B7HMW4"/>
<comment type="caution">
    <text evidence="1">The sequence shown here is derived from an EMBL/GenBank/DDBJ whole genome shotgun (WGS) entry which is preliminary data.</text>
</comment>
<accession>A0A5B7HMW4</accession>
<dbReference type="EMBL" id="VSRR010030179">
    <property type="protein sequence ID" value="MPC69894.1"/>
    <property type="molecule type" value="Genomic_DNA"/>
</dbReference>
<evidence type="ECO:0000313" key="2">
    <source>
        <dbReference type="Proteomes" id="UP000324222"/>
    </source>
</evidence>
<gene>
    <name evidence="1" type="ORF">E2C01_064126</name>
</gene>
<reference evidence="1 2" key="1">
    <citation type="submission" date="2019-05" db="EMBL/GenBank/DDBJ databases">
        <title>Another draft genome of Portunus trituberculatus and its Hox gene families provides insights of decapod evolution.</title>
        <authorList>
            <person name="Jeong J.-H."/>
            <person name="Song I."/>
            <person name="Kim S."/>
            <person name="Choi T."/>
            <person name="Kim D."/>
            <person name="Ryu S."/>
            <person name="Kim W."/>
        </authorList>
    </citation>
    <scope>NUCLEOTIDE SEQUENCE [LARGE SCALE GENOMIC DNA]</scope>
    <source>
        <tissue evidence="1">Muscle</tissue>
    </source>
</reference>
<evidence type="ECO:0000313" key="1">
    <source>
        <dbReference type="EMBL" id="MPC69894.1"/>
    </source>
</evidence>
<organism evidence="1 2">
    <name type="scientific">Portunus trituberculatus</name>
    <name type="common">Swimming crab</name>
    <name type="synonym">Neptunus trituberculatus</name>
    <dbReference type="NCBI Taxonomy" id="210409"/>
    <lineage>
        <taxon>Eukaryota</taxon>
        <taxon>Metazoa</taxon>
        <taxon>Ecdysozoa</taxon>
        <taxon>Arthropoda</taxon>
        <taxon>Crustacea</taxon>
        <taxon>Multicrustacea</taxon>
        <taxon>Malacostraca</taxon>
        <taxon>Eumalacostraca</taxon>
        <taxon>Eucarida</taxon>
        <taxon>Decapoda</taxon>
        <taxon>Pleocyemata</taxon>
        <taxon>Brachyura</taxon>
        <taxon>Eubrachyura</taxon>
        <taxon>Portunoidea</taxon>
        <taxon>Portunidae</taxon>
        <taxon>Portuninae</taxon>
        <taxon>Portunus</taxon>
    </lineage>
</organism>
<protein>
    <submittedName>
        <fullName evidence="1">Uncharacterized protein</fullName>
    </submittedName>
</protein>
<keyword evidence="2" id="KW-1185">Reference proteome</keyword>
<sequence length="127" mass="13665">MAPQSRCTCHSIIKTNGAIPPACIASPVLGHPANEAVSSLADTPTSPLIFSSHRQLPSSSQFTDVHHRAPPLFPHQHHYHHRHHHTGGSSTAVILRSPLISRHQYPATAAPPPLLHNSHLPSIEGVP</sequence>